<sequence length="120" mass="13750">MSDGKHFALFHESPLTPTGKGGIFQSTSSKTSAENTANTKKVFVLFRGELRVRLVKITPVWIQSKDFPFSIVFVFWEEEKSDDINFRFMKEQPQGLPLEAPLAPSGVPKHHPWRRFLFSL</sequence>
<protein>
    <submittedName>
        <fullName evidence="1">Uncharacterized protein</fullName>
    </submittedName>
</protein>
<proteinExistence type="predicted"/>
<dbReference type="AlphaFoldDB" id="A0A4Y2PFQ8"/>
<organism evidence="1 3">
    <name type="scientific">Araneus ventricosus</name>
    <name type="common">Orbweaver spider</name>
    <name type="synonym">Epeira ventricosa</name>
    <dbReference type="NCBI Taxonomy" id="182803"/>
    <lineage>
        <taxon>Eukaryota</taxon>
        <taxon>Metazoa</taxon>
        <taxon>Ecdysozoa</taxon>
        <taxon>Arthropoda</taxon>
        <taxon>Chelicerata</taxon>
        <taxon>Arachnida</taxon>
        <taxon>Araneae</taxon>
        <taxon>Araneomorphae</taxon>
        <taxon>Entelegynae</taxon>
        <taxon>Araneoidea</taxon>
        <taxon>Araneidae</taxon>
        <taxon>Araneus</taxon>
    </lineage>
</organism>
<reference evidence="1 3" key="1">
    <citation type="journal article" date="2019" name="Sci. Rep.">
        <title>Orb-weaving spider Araneus ventricosus genome elucidates the spidroin gene catalogue.</title>
        <authorList>
            <person name="Kono N."/>
            <person name="Nakamura H."/>
            <person name="Ohtoshi R."/>
            <person name="Moran D.A.P."/>
            <person name="Shinohara A."/>
            <person name="Yoshida Y."/>
            <person name="Fujiwara M."/>
            <person name="Mori M."/>
            <person name="Tomita M."/>
            <person name="Arakawa K."/>
        </authorList>
    </citation>
    <scope>NUCLEOTIDE SEQUENCE [LARGE SCALE GENOMIC DNA]</scope>
</reference>
<dbReference type="Proteomes" id="UP000499080">
    <property type="component" value="Unassembled WGS sequence"/>
</dbReference>
<keyword evidence="3" id="KW-1185">Reference proteome</keyword>
<dbReference type="EMBL" id="BGPR01011190">
    <property type="protein sequence ID" value="GBN50080.1"/>
    <property type="molecule type" value="Genomic_DNA"/>
</dbReference>
<evidence type="ECO:0000313" key="2">
    <source>
        <dbReference type="EMBL" id="GBN50080.1"/>
    </source>
</evidence>
<gene>
    <name evidence="2" type="ORF">AVEN_191229_1</name>
    <name evidence="1" type="ORF">AVEN_266611_1</name>
</gene>
<evidence type="ECO:0000313" key="1">
    <source>
        <dbReference type="EMBL" id="GBN50041.1"/>
    </source>
</evidence>
<dbReference type="EMBL" id="BGPR01011183">
    <property type="protein sequence ID" value="GBN50041.1"/>
    <property type="molecule type" value="Genomic_DNA"/>
</dbReference>
<comment type="caution">
    <text evidence="1">The sequence shown here is derived from an EMBL/GenBank/DDBJ whole genome shotgun (WGS) entry which is preliminary data.</text>
</comment>
<evidence type="ECO:0000313" key="3">
    <source>
        <dbReference type="Proteomes" id="UP000499080"/>
    </source>
</evidence>
<accession>A0A4Y2PFQ8</accession>
<name>A0A4Y2PFQ8_ARAVE</name>